<comment type="caution">
    <text evidence="1">The sequence shown here is derived from an EMBL/GenBank/DDBJ whole genome shotgun (WGS) entry which is preliminary data.</text>
</comment>
<evidence type="ECO:0000313" key="1">
    <source>
        <dbReference type="EMBL" id="KAA6407801.1"/>
    </source>
</evidence>
<sequence length="141" mass="15801">MKARDTENSGSFGSNGRVENAMDFNVLCPQEEGVAQAELLMKENVLPLRFHLSAYDDGDEDMHINVNYLGIRSELADALRLVANSKGNLPKNRVKKGKLRPLEEMSNVKHAHQAPHYWEEAKAAVAEAITQIGRMWNQLSL</sequence>
<reference evidence="1 2" key="1">
    <citation type="submission" date="2019-09" db="EMBL/GenBank/DDBJ databases">
        <title>The hologenome of the rock-dwelling lichen Lasallia pustulata.</title>
        <authorList>
            <person name="Greshake Tzovaras B."/>
            <person name="Segers F."/>
            <person name="Bicker A."/>
            <person name="Dal Grande F."/>
            <person name="Otte J."/>
            <person name="Hankeln T."/>
            <person name="Schmitt I."/>
            <person name="Ebersberger I."/>
        </authorList>
    </citation>
    <scope>NUCLEOTIDE SEQUENCE [LARGE SCALE GENOMIC DNA]</scope>
    <source>
        <strain evidence="1">A1-1</strain>
    </source>
</reference>
<name>A0A5M8PER8_9LECA</name>
<organism evidence="1 2">
    <name type="scientific">Lasallia pustulata</name>
    <dbReference type="NCBI Taxonomy" id="136370"/>
    <lineage>
        <taxon>Eukaryota</taxon>
        <taxon>Fungi</taxon>
        <taxon>Dikarya</taxon>
        <taxon>Ascomycota</taxon>
        <taxon>Pezizomycotina</taxon>
        <taxon>Lecanoromycetes</taxon>
        <taxon>OSLEUM clade</taxon>
        <taxon>Umbilicariomycetidae</taxon>
        <taxon>Umbilicariales</taxon>
        <taxon>Umbilicariaceae</taxon>
        <taxon>Lasallia</taxon>
    </lineage>
</organism>
<dbReference type="Proteomes" id="UP000324767">
    <property type="component" value="Unassembled WGS sequence"/>
</dbReference>
<accession>A0A5M8PER8</accession>
<gene>
    <name evidence="1" type="ORF">FRX48_08152</name>
</gene>
<dbReference type="AlphaFoldDB" id="A0A5M8PER8"/>
<protein>
    <submittedName>
        <fullName evidence="1">Uncharacterized protein</fullName>
    </submittedName>
</protein>
<dbReference type="EMBL" id="VXIT01000015">
    <property type="protein sequence ID" value="KAA6407801.1"/>
    <property type="molecule type" value="Genomic_DNA"/>
</dbReference>
<evidence type="ECO:0000313" key="2">
    <source>
        <dbReference type="Proteomes" id="UP000324767"/>
    </source>
</evidence>
<proteinExistence type="predicted"/>